<dbReference type="GO" id="GO:0046872">
    <property type="term" value="F:metal ion binding"/>
    <property type="evidence" value="ECO:0007669"/>
    <property type="project" value="UniProtKB-KW"/>
</dbReference>
<evidence type="ECO:0000313" key="7">
    <source>
        <dbReference type="Proteomes" id="UP001314170"/>
    </source>
</evidence>
<keyword evidence="7" id="KW-1185">Reference proteome</keyword>
<keyword evidence="3" id="KW-0862">Zinc</keyword>
<accession>A0AAV1RAD4</accession>
<evidence type="ECO:0000256" key="3">
    <source>
        <dbReference type="ARBA" id="ARBA00022833"/>
    </source>
</evidence>
<feature type="region of interest" description="Disordered" evidence="5">
    <location>
        <begin position="60"/>
        <end position="86"/>
    </location>
</feature>
<sequence length="86" mass="9568">MYKSLKYVGLDELGKNIGIIGFDELGNVAIKFAKAFGAKVTVISTSSAKKEATLLEIHTQTNQHENKARDEAEEEEIMKQQNTLQL</sequence>
<dbReference type="InterPro" id="IPR047109">
    <property type="entry name" value="CAD-like"/>
</dbReference>
<evidence type="ECO:0000256" key="1">
    <source>
        <dbReference type="ARBA" id="ARBA00008072"/>
    </source>
</evidence>
<evidence type="ECO:0000256" key="2">
    <source>
        <dbReference type="ARBA" id="ARBA00022723"/>
    </source>
</evidence>
<dbReference type="GO" id="GO:0016616">
    <property type="term" value="F:oxidoreductase activity, acting on the CH-OH group of donors, NAD or NADP as acceptor"/>
    <property type="evidence" value="ECO:0007669"/>
    <property type="project" value="InterPro"/>
</dbReference>
<dbReference type="EMBL" id="CAWUPB010000913">
    <property type="protein sequence ID" value="CAK7331793.1"/>
    <property type="molecule type" value="Genomic_DNA"/>
</dbReference>
<protein>
    <recommendedName>
        <fullName evidence="8">Alcohol dehydrogenase</fullName>
    </recommendedName>
</protein>
<reference evidence="6 7" key="1">
    <citation type="submission" date="2024-01" db="EMBL/GenBank/DDBJ databases">
        <authorList>
            <person name="Waweru B."/>
        </authorList>
    </citation>
    <scope>NUCLEOTIDE SEQUENCE [LARGE SCALE GENOMIC DNA]</scope>
</reference>
<proteinExistence type="inferred from homology"/>
<dbReference type="AlphaFoldDB" id="A0AAV1RAD4"/>
<comment type="similarity">
    <text evidence="1">Belongs to the zinc-containing alcohol dehydrogenase family.</text>
</comment>
<name>A0AAV1RAD4_9ROSI</name>
<keyword evidence="4" id="KW-0560">Oxidoreductase</keyword>
<evidence type="ECO:0008006" key="8">
    <source>
        <dbReference type="Google" id="ProtNLM"/>
    </source>
</evidence>
<organism evidence="6 7">
    <name type="scientific">Dovyalis caffra</name>
    <dbReference type="NCBI Taxonomy" id="77055"/>
    <lineage>
        <taxon>Eukaryota</taxon>
        <taxon>Viridiplantae</taxon>
        <taxon>Streptophyta</taxon>
        <taxon>Embryophyta</taxon>
        <taxon>Tracheophyta</taxon>
        <taxon>Spermatophyta</taxon>
        <taxon>Magnoliopsida</taxon>
        <taxon>eudicotyledons</taxon>
        <taxon>Gunneridae</taxon>
        <taxon>Pentapetalae</taxon>
        <taxon>rosids</taxon>
        <taxon>fabids</taxon>
        <taxon>Malpighiales</taxon>
        <taxon>Salicaceae</taxon>
        <taxon>Flacourtieae</taxon>
        <taxon>Dovyalis</taxon>
    </lineage>
</organism>
<evidence type="ECO:0000313" key="6">
    <source>
        <dbReference type="EMBL" id="CAK7331793.1"/>
    </source>
</evidence>
<comment type="caution">
    <text evidence="6">The sequence shown here is derived from an EMBL/GenBank/DDBJ whole genome shotgun (WGS) entry which is preliminary data.</text>
</comment>
<evidence type="ECO:0000256" key="4">
    <source>
        <dbReference type="ARBA" id="ARBA00023002"/>
    </source>
</evidence>
<dbReference type="PANTHER" id="PTHR42683">
    <property type="entry name" value="ALDEHYDE REDUCTASE"/>
    <property type="match status" value="1"/>
</dbReference>
<evidence type="ECO:0000256" key="5">
    <source>
        <dbReference type="SAM" id="MobiDB-lite"/>
    </source>
</evidence>
<dbReference type="Gene3D" id="3.40.50.720">
    <property type="entry name" value="NAD(P)-binding Rossmann-like Domain"/>
    <property type="match status" value="1"/>
</dbReference>
<gene>
    <name evidence="6" type="ORF">DCAF_LOCUS8652</name>
</gene>
<dbReference type="Proteomes" id="UP001314170">
    <property type="component" value="Unassembled WGS sequence"/>
</dbReference>
<keyword evidence="2" id="KW-0479">Metal-binding</keyword>
<dbReference type="SUPFAM" id="SSF51735">
    <property type="entry name" value="NAD(P)-binding Rossmann-fold domains"/>
    <property type="match status" value="1"/>
</dbReference>
<dbReference type="InterPro" id="IPR036291">
    <property type="entry name" value="NAD(P)-bd_dom_sf"/>
</dbReference>